<feature type="compositionally biased region" description="Pro residues" evidence="1">
    <location>
        <begin position="105"/>
        <end position="119"/>
    </location>
</feature>
<evidence type="ECO:0000313" key="2">
    <source>
        <dbReference type="EMBL" id="KAG7356557.1"/>
    </source>
</evidence>
<organism evidence="2 3">
    <name type="scientific">Nitzschia inconspicua</name>
    <dbReference type="NCBI Taxonomy" id="303405"/>
    <lineage>
        <taxon>Eukaryota</taxon>
        <taxon>Sar</taxon>
        <taxon>Stramenopiles</taxon>
        <taxon>Ochrophyta</taxon>
        <taxon>Bacillariophyta</taxon>
        <taxon>Bacillariophyceae</taxon>
        <taxon>Bacillariophycidae</taxon>
        <taxon>Bacillariales</taxon>
        <taxon>Bacillariaceae</taxon>
        <taxon>Nitzschia</taxon>
    </lineage>
</organism>
<feature type="region of interest" description="Disordered" evidence="1">
    <location>
        <begin position="276"/>
        <end position="295"/>
    </location>
</feature>
<proteinExistence type="predicted"/>
<reference evidence="2" key="1">
    <citation type="journal article" date="2021" name="Sci. Rep.">
        <title>Diploid genomic architecture of Nitzschia inconspicua, an elite biomass production diatom.</title>
        <authorList>
            <person name="Oliver A."/>
            <person name="Podell S."/>
            <person name="Pinowska A."/>
            <person name="Traller J.C."/>
            <person name="Smith S.R."/>
            <person name="McClure R."/>
            <person name="Beliaev A."/>
            <person name="Bohutskyi P."/>
            <person name="Hill E.A."/>
            <person name="Rabines A."/>
            <person name="Zheng H."/>
            <person name="Allen L.Z."/>
            <person name="Kuo A."/>
            <person name="Grigoriev I.V."/>
            <person name="Allen A.E."/>
            <person name="Hazlebeck D."/>
            <person name="Allen E.E."/>
        </authorList>
    </citation>
    <scope>NUCLEOTIDE SEQUENCE</scope>
    <source>
        <strain evidence="2">Hildebrandi</strain>
    </source>
</reference>
<feature type="region of interest" description="Disordered" evidence="1">
    <location>
        <begin position="84"/>
        <end position="152"/>
    </location>
</feature>
<comment type="caution">
    <text evidence="2">The sequence shown here is derived from an EMBL/GenBank/DDBJ whole genome shotgun (WGS) entry which is preliminary data.</text>
</comment>
<dbReference type="Proteomes" id="UP000693970">
    <property type="component" value="Unassembled WGS sequence"/>
</dbReference>
<name>A0A9K3L6U5_9STRA</name>
<evidence type="ECO:0000313" key="3">
    <source>
        <dbReference type="Proteomes" id="UP000693970"/>
    </source>
</evidence>
<protein>
    <submittedName>
        <fullName evidence="2">Uncharacterized protein</fullName>
    </submittedName>
</protein>
<keyword evidence="3" id="KW-1185">Reference proteome</keyword>
<gene>
    <name evidence="2" type="ORF">IV203_001243</name>
</gene>
<accession>A0A9K3L6U5</accession>
<dbReference type="OrthoDB" id="193473at2759"/>
<evidence type="ECO:0000256" key="1">
    <source>
        <dbReference type="SAM" id="MobiDB-lite"/>
    </source>
</evidence>
<dbReference type="EMBL" id="JAGRRH010000015">
    <property type="protein sequence ID" value="KAG7356557.1"/>
    <property type="molecule type" value="Genomic_DNA"/>
</dbReference>
<feature type="compositionally biased region" description="Basic and acidic residues" evidence="1">
    <location>
        <begin position="276"/>
        <end position="288"/>
    </location>
</feature>
<reference evidence="2" key="2">
    <citation type="submission" date="2021-04" db="EMBL/GenBank/DDBJ databases">
        <authorList>
            <person name="Podell S."/>
        </authorList>
    </citation>
    <scope>NUCLEOTIDE SEQUENCE</scope>
    <source>
        <strain evidence="2">Hildebrandi</strain>
    </source>
</reference>
<dbReference type="AlphaFoldDB" id="A0A9K3L6U5"/>
<sequence>MQVLEMEEVESLVGARKKIGNRNNNGNKNKTNFGAWALRNDFLPKVVVLACVILLGMLYLSAKEDDNQQKPIGDVEIKTPAPMMDLLLPTDPPTNAPEPKQDNPPIDPTPTEAPKPIPTESPTEAPKTESDETENNNNDNNGEDDEATNPFGYSHYATIQPLVDHPLLSENDATKKALAEKYGKWHFWDGDEENRPAEDYCGKFPNRDIPGEEFPDNAWQTDAVFVNHILNDADQLIARTMEAIFVEYGHGKPLDPDGMAERMKMFHWSREDLSNMNEPPEKYGKKGDQGNGGWTTRRSFDGLVRRLLHAMMTQDTFTVVMGGHSAAVGQGNHFRQSYMMQFHKVMYPVFARLGVKLITRNMAQGGLGTIQAGLGSGSIYGDEVDLLLWDSDDLADDEGMTEKDNPEHIDIFYRQALLAGNRVPVIWGGPFELLKMLHEEADVDVGVWGQATDGIIEVESAEQANNVPWAARYMKCKPEVQDLCNNEPRFCSTCWIDRDDGIKPEAKQLDRPRGQVKWHPGWRSHQLTGRNIAFALLEALQAAVNIWNEGVMGGPPLEDEFWHVTDYYENIRNKVLNLDKQLGSCYNNNGKLPDRVCTTPLKAKTQYTPRANYEETALSSIIKPAPNGYVPINEKEQLYEGPDAHNACFDIPEDSMDVFNVVTNRRLQEDDLNEDLFPKTPKLQQMAWSTDTSATSGSSDRKLEEIVPGTGWEIWDEPQGVCDGTYNNTCNRWTGNECVLYGHHDYRGAIIGNEYSGWLVMTLKDLKEGIIILKLHTWHTEDESTRTKGWTTVDNKRSLRRQGIVDPTEVSGLDQSSERMLMRSYDTPDLPDSFELEYAIDGKITTLNKTEFLEKKQQLQRVVETLTILDDPNFTKKAKDVEVAVRLKGSGSSIVFGVSHVYWA</sequence>